<name>A0A6G4XBJ0_9ACTN</name>
<feature type="transmembrane region" description="Helical" evidence="1">
    <location>
        <begin position="248"/>
        <end position="270"/>
    </location>
</feature>
<keyword evidence="1" id="KW-0812">Transmembrane</keyword>
<evidence type="ECO:0000313" key="3">
    <source>
        <dbReference type="Proteomes" id="UP000481109"/>
    </source>
</evidence>
<protein>
    <submittedName>
        <fullName evidence="2">DUF389 domain-containing protein</fullName>
    </submittedName>
</protein>
<dbReference type="Proteomes" id="UP000481109">
    <property type="component" value="Unassembled WGS sequence"/>
</dbReference>
<feature type="transmembrane region" description="Helical" evidence="1">
    <location>
        <begin position="142"/>
        <end position="163"/>
    </location>
</feature>
<dbReference type="EMBL" id="JAAKZW010000001">
    <property type="protein sequence ID" value="NGO74207.1"/>
    <property type="molecule type" value="Genomic_DNA"/>
</dbReference>
<feature type="transmembrane region" description="Helical" evidence="1">
    <location>
        <begin position="282"/>
        <end position="300"/>
    </location>
</feature>
<evidence type="ECO:0000313" key="2">
    <source>
        <dbReference type="EMBL" id="NGO74207.1"/>
    </source>
</evidence>
<evidence type="ECO:0000256" key="1">
    <source>
        <dbReference type="SAM" id="Phobius"/>
    </source>
</evidence>
<accession>A0A6G4XBJ0</accession>
<dbReference type="RefSeq" id="WP_165329722.1">
    <property type="nucleotide sequence ID" value="NZ_JAAKZW010000001.1"/>
</dbReference>
<gene>
    <name evidence="2" type="ORF">G6045_00670</name>
</gene>
<dbReference type="InterPro" id="IPR005240">
    <property type="entry name" value="DUF389"/>
</dbReference>
<comment type="caution">
    <text evidence="2">The sequence shown here is derived from an EMBL/GenBank/DDBJ whole genome shotgun (WGS) entry which is preliminary data.</text>
</comment>
<sequence length="316" mass="33281">MEMLRVRLAGPPELVGRLAETLHDDPYAFDLAVQRATGATQTDDVVECHVLAGAANQLLRELRALGAGDRVSLTVEPVALASSATAEQAERRLLGPLARAPVWELVRARIHADGIYRPSFYLLLVAAGVIGAVGILTNSQILVVGAMVVGPEYGAIANIALGLNRWDPHRVGRAVRALVIGFALAVAATFAFAALVRAFDLQPLAYENGVRPVSHMVGTPNFYSLVVAVAAGVVGVVSLTLDRSATLLGVFISATTIPAAADMGVAWAFGSWDEGLASAGQLGLNLLVLIVAGALTLFAQQRIWRRIRERPADVTG</sequence>
<feature type="transmembrane region" description="Helical" evidence="1">
    <location>
        <begin position="119"/>
        <end position="136"/>
    </location>
</feature>
<feature type="transmembrane region" description="Helical" evidence="1">
    <location>
        <begin position="175"/>
        <end position="196"/>
    </location>
</feature>
<dbReference type="PANTHER" id="PTHR20992">
    <property type="entry name" value="AT15442P-RELATED"/>
    <property type="match status" value="1"/>
</dbReference>
<keyword evidence="1" id="KW-1133">Transmembrane helix</keyword>
<reference evidence="2 3" key="1">
    <citation type="submission" date="2020-02" db="EMBL/GenBank/DDBJ databases">
        <title>Whole-genome analyses of novel actinobacteria.</title>
        <authorList>
            <person name="Sahin N."/>
            <person name="Tokatli A."/>
        </authorList>
    </citation>
    <scope>NUCLEOTIDE SEQUENCE [LARGE SCALE GENOMIC DNA]</scope>
    <source>
        <strain evidence="2 3">YC504</strain>
    </source>
</reference>
<dbReference type="PANTHER" id="PTHR20992:SF9">
    <property type="entry name" value="AT15442P-RELATED"/>
    <property type="match status" value="1"/>
</dbReference>
<dbReference type="Pfam" id="PF04087">
    <property type="entry name" value="DUF389"/>
    <property type="match status" value="1"/>
</dbReference>
<feature type="transmembrane region" description="Helical" evidence="1">
    <location>
        <begin position="222"/>
        <end position="241"/>
    </location>
</feature>
<dbReference type="AlphaFoldDB" id="A0A6G4XBJ0"/>
<keyword evidence="1" id="KW-0472">Membrane</keyword>
<organism evidence="2 3">
    <name type="scientific">Streptomyces mesophilus</name>
    <dbReference type="NCBI Taxonomy" id="1775132"/>
    <lineage>
        <taxon>Bacteria</taxon>
        <taxon>Bacillati</taxon>
        <taxon>Actinomycetota</taxon>
        <taxon>Actinomycetes</taxon>
        <taxon>Kitasatosporales</taxon>
        <taxon>Streptomycetaceae</taxon>
        <taxon>Streptomyces</taxon>
    </lineage>
</organism>
<keyword evidence="3" id="KW-1185">Reference proteome</keyword>
<proteinExistence type="predicted"/>